<dbReference type="InterPro" id="IPR035412">
    <property type="entry name" value="Terminase_L_N"/>
</dbReference>
<dbReference type="InterPro" id="IPR052380">
    <property type="entry name" value="Viral_DNA_packaging_terminase"/>
</dbReference>
<dbReference type="PANTHER" id="PTHR39184">
    <property type="match status" value="1"/>
</dbReference>
<keyword evidence="4" id="KW-1185">Reference proteome</keyword>
<dbReference type="SUPFAM" id="SSF51294">
    <property type="entry name" value="Hedgehog/intein (Hint) domain"/>
    <property type="match status" value="1"/>
</dbReference>
<dbReference type="InterPro" id="IPR003587">
    <property type="entry name" value="Hint_dom_N"/>
</dbReference>
<dbReference type="InterPro" id="IPR036844">
    <property type="entry name" value="Hint_dom_sf"/>
</dbReference>
<sequence>MISMVKLTDLIAPAFYGVHQAVKEDLYTHYWLKGGRGSTKSSFVAVEIILGMMQNPDASAVAIRKVGLYLRDSVFEQLLWAIEKLGVSHLWRAKVSPMELIYEPTGQRVLFRGADKPKKLKSTKVSHGYIRYIWYEEVDEFQGQEEIDVINQTLLRGGPTFTVFYSFNPPKSVQSWTNAITSRPDTLIHHSTYLTVPADWLGDPFLVEAEHLMQAKPDRYRHEFLGEVTGTGGEVFANLSLVEIPDASIKGFDRLNRGIDWGYATDPFVYTVNYYDAKHRSLYIFHEYYKVGAKFDEIYQAIASENQDNRRITADNEPRSNAELRDRGLRVNRAKKGPDSRDHGFLWLQNLEHIYIDPVRCPNTAREFAEYEFEKDANGNWRADYPDKNDHCLAGDTIVHTDKGGYKIADLVGTEGLVCCVNENNRPQWGRFFDVRKTRESAPIFEIELEDGGKVCATGDHPVLTQHGWKLVRDLTDQDCLVKIKGLRYEASHA</sequence>
<dbReference type="NCBIfam" id="TIGR01547">
    <property type="entry name" value="phage_term_2"/>
    <property type="match status" value="1"/>
</dbReference>
<dbReference type="Gene3D" id="3.40.50.300">
    <property type="entry name" value="P-loop containing nucleotide triphosphate hydrolases"/>
    <property type="match status" value="1"/>
</dbReference>
<dbReference type="SMART" id="SM00306">
    <property type="entry name" value="HintN"/>
    <property type="match status" value="1"/>
</dbReference>
<dbReference type="InterPro" id="IPR027417">
    <property type="entry name" value="P-loop_NTPase"/>
</dbReference>
<gene>
    <name evidence="3" type="ORF">ACKQTC_08445</name>
</gene>
<proteinExistence type="predicted"/>
<dbReference type="Gene3D" id="2.170.16.10">
    <property type="entry name" value="Hedgehog/Intein (Hint) domain"/>
    <property type="match status" value="1"/>
</dbReference>
<feature type="compositionally biased region" description="Basic and acidic residues" evidence="1">
    <location>
        <begin position="309"/>
        <end position="329"/>
    </location>
</feature>
<evidence type="ECO:0000256" key="1">
    <source>
        <dbReference type="SAM" id="MobiDB-lite"/>
    </source>
</evidence>
<evidence type="ECO:0000259" key="2">
    <source>
        <dbReference type="SMART" id="SM00306"/>
    </source>
</evidence>
<evidence type="ECO:0000313" key="4">
    <source>
        <dbReference type="Proteomes" id="UP001631949"/>
    </source>
</evidence>
<comment type="caution">
    <text evidence="3">The sequence shown here is derived from an EMBL/GenBank/DDBJ whole genome shotgun (WGS) entry which is preliminary data.</text>
</comment>
<dbReference type="Gene3D" id="3.30.420.280">
    <property type="match status" value="1"/>
</dbReference>
<dbReference type="EMBL" id="JBJUVG010000016">
    <property type="protein sequence ID" value="MFM9414395.1"/>
    <property type="molecule type" value="Genomic_DNA"/>
</dbReference>
<dbReference type="InterPro" id="IPR035413">
    <property type="entry name" value="Terminase_L_C"/>
</dbReference>
<accession>A0ABW9H0Z2</accession>
<feature type="domain" description="Hint" evidence="2">
    <location>
        <begin position="390"/>
        <end position="485"/>
    </location>
</feature>
<dbReference type="PROSITE" id="PS50817">
    <property type="entry name" value="INTEIN_N_TER"/>
    <property type="match status" value="1"/>
</dbReference>
<dbReference type="InterPro" id="IPR006437">
    <property type="entry name" value="Phage_terminase_lsu"/>
</dbReference>
<feature type="region of interest" description="Disordered" evidence="1">
    <location>
        <begin position="309"/>
        <end position="339"/>
    </location>
</feature>
<dbReference type="Proteomes" id="UP001631949">
    <property type="component" value="Unassembled WGS sequence"/>
</dbReference>
<reference evidence="3 4" key="1">
    <citation type="journal article" date="2016" name="Int. J. Syst. Evol. Microbiol.">
        <title>Peptococcus simiae sp. nov., isolated from rhesus macaque faeces and emended description of the genus Peptococcus.</title>
        <authorList>
            <person name="Shkoporov A.N."/>
            <person name="Efimov B.A."/>
            <person name="Kondova I."/>
            <person name="Ouwerling B."/>
            <person name="Chaplin A.V."/>
            <person name="Shcherbakova V.A."/>
            <person name="Langermans J.A.M."/>
        </authorList>
    </citation>
    <scope>NUCLEOTIDE SEQUENCE [LARGE SCALE GENOMIC DNA]</scope>
    <source>
        <strain evidence="3 4">M108</strain>
    </source>
</reference>
<organism evidence="3 4">
    <name type="scientific">Peptococcus simiae</name>
    <dbReference type="NCBI Taxonomy" id="1643805"/>
    <lineage>
        <taxon>Bacteria</taxon>
        <taxon>Bacillati</taxon>
        <taxon>Bacillota</taxon>
        <taxon>Clostridia</taxon>
        <taxon>Eubacteriales</taxon>
        <taxon>Peptococcaceae</taxon>
        <taxon>Peptococcus</taxon>
    </lineage>
</organism>
<evidence type="ECO:0000313" key="3">
    <source>
        <dbReference type="EMBL" id="MFM9414395.1"/>
    </source>
</evidence>
<dbReference type="NCBIfam" id="TIGR01445">
    <property type="entry name" value="intein_Nterm"/>
    <property type="match status" value="1"/>
</dbReference>
<dbReference type="RefSeq" id="WP_408978009.1">
    <property type="nucleotide sequence ID" value="NZ_JBJUVG010000016.1"/>
</dbReference>
<dbReference type="Pfam" id="PF17288">
    <property type="entry name" value="Terminase_3C"/>
    <property type="match status" value="1"/>
</dbReference>
<name>A0ABW9H0Z2_9FIRM</name>
<protein>
    <submittedName>
        <fullName evidence="3">PBSX family phage terminase large subunit</fullName>
    </submittedName>
</protein>
<dbReference type="Pfam" id="PF04466">
    <property type="entry name" value="Terminase_3"/>
    <property type="match status" value="1"/>
</dbReference>
<dbReference type="PANTHER" id="PTHR39184:SF1">
    <property type="entry name" value="PBSX PHAGE TERMINASE LARGE SUBUNIT"/>
    <property type="match status" value="1"/>
</dbReference>
<dbReference type="InterPro" id="IPR006141">
    <property type="entry name" value="Intein_N"/>
</dbReference>
<dbReference type="CDD" id="cd00081">
    <property type="entry name" value="Hint"/>
    <property type="match status" value="1"/>
</dbReference>